<dbReference type="Proteomes" id="UP000887580">
    <property type="component" value="Unplaced"/>
</dbReference>
<evidence type="ECO:0000313" key="2">
    <source>
        <dbReference type="WBParaSite" id="PS1159_v2.g12808.t2"/>
    </source>
</evidence>
<evidence type="ECO:0000313" key="1">
    <source>
        <dbReference type="Proteomes" id="UP000887580"/>
    </source>
</evidence>
<proteinExistence type="predicted"/>
<organism evidence="1 2">
    <name type="scientific">Panagrolaimus sp. PS1159</name>
    <dbReference type="NCBI Taxonomy" id="55785"/>
    <lineage>
        <taxon>Eukaryota</taxon>
        <taxon>Metazoa</taxon>
        <taxon>Ecdysozoa</taxon>
        <taxon>Nematoda</taxon>
        <taxon>Chromadorea</taxon>
        <taxon>Rhabditida</taxon>
        <taxon>Tylenchina</taxon>
        <taxon>Panagrolaimomorpha</taxon>
        <taxon>Panagrolaimoidea</taxon>
        <taxon>Panagrolaimidae</taxon>
        <taxon>Panagrolaimus</taxon>
    </lineage>
</organism>
<reference evidence="2" key="1">
    <citation type="submission" date="2022-11" db="UniProtKB">
        <authorList>
            <consortium name="WormBaseParasite"/>
        </authorList>
    </citation>
    <scope>IDENTIFICATION</scope>
</reference>
<accession>A0AC35F132</accession>
<name>A0AC35F132_9BILA</name>
<protein>
    <submittedName>
        <fullName evidence="2">SEFIR domain-containing protein</fullName>
    </submittedName>
</protein>
<dbReference type="WBParaSite" id="PS1159_v2.g12808.t2">
    <property type="protein sequence ID" value="PS1159_v2.g12808.t2"/>
    <property type="gene ID" value="PS1159_v2.g12808"/>
</dbReference>
<sequence>MIPFIDKILQIGRTYDLTVVYRTDDGLKTFISSKTLDIPMIHLDAEDNRTIHCDAEHVEKSRKIAARWVSAIYTEEKQISRAVNITFYAAPKWFCFDSYEIRLLKDNTLFKSVNVTSDQLYRNGSNWMGNVTFFDLLRNSSYFVIIHPNERRMKDKEICLCRISSSCECVLSKSKSFEIDDFHNKIGRRLVESVSQKYIPEVSGEKTKEKETKPLIIIFLIFSIIAAILIIVFLVLCVYRILKRSTKWQKTLLIKSSGSGESLTPLIKTQPVQKIFILNPNVEKSEFVTEIAQFLQSKGLTIFYFAFDIKQLEENAFYYVHKAIADSDKVILVHGNKTQKFIEDGKIIYDRISSNYFDNAFIIALSLLKLNDSKILHANFIDDNLNSSKFLITETLYTLPRDLSYLFQGLRLQIDQTAIKHLNDSFNIQKDSETNELESIIVCRNNSTEIIKNEEAESVINSIGIIENNNEKTDTPDQSNTDSGFHSI</sequence>